<name>A0AB35IMK6_9FIRM</name>
<reference evidence="4" key="1">
    <citation type="submission" date="2023-01" db="EMBL/GenBank/DDBJ databases">
        <title>Human gut microbiome strain richness.</title>
        <authorList>
            <person name="Chen-Liaw A."/>
        </authorList>
    </citation>
    <scope>NUCLEOTIDE SEQUENCE</scope>
    <source>
        <strain evidence="4">1001217st2_G6_1001217B_191108</strain>
    </source>
</reference>
<feature type="domain" description="CobQ/CobB/MinD/ParA nucleotide binding" evidence="3">
    <location>
        <begin position="241"/>
        <end position="507"/>
    </location>
</feature>
<dbReference type="GO" id="GO:0051782">
    <property type="term" value="P:negative regulation of cell division"/>
    <property type="evidence" value="ECO:0007669"/>
    <property type="project" value="TreeGrafter"/>
</dbReference>
<sequence>MKIIILSSSEPYATELSRAALLLGHTIVATYISIDDVKKNIKNIEYDYLISSDSLYQNEQLDTLIQFINSIGDIKKLKFILKNPGIHEALLAQYQIMPLYETTPPNTVISILAQEYAINSQFAQQSQYNEQNLQPTYHVPTMNQNTFVHVASASTQQNDPSPTINNSQIYPQGETFLGTPPVQANTPNSPTGTSINTSYNNDQPDTINSNEQIKNMKEESKSILGSRKNNTNFINFKNKFIVVNSPKGGVGKTTLAIELASLISNRAKGMDLNPASKFTSSKEFRTCLIDLNPSFDTMASTLKCVHETKDYPTILNWVNRIEEKIYTSMTNEEKQAFNENRDLFDISPFCNNKIIKFTWDEVKSLTVYDAQTGLYIIPAVALPMDVNKVLPDYISIIIETIRKYFDISIADTSNNLTYFTVEAFHQADEVILVSSPTISTSTVVNRLIDACKKIDVDTSKFNLVINHPNRADSDLEAEKIASVLKINLVAELPYDENLGKILEKGTPFSINTPKSKYSQAVTKLAHQIIPLWTMKKQKIKSKKFFNF</sequence>
<gene>
    <name evidence="4" type="ORF">PM738_13680</name>
</gene>
<evidence type="ECO:0000313" key="4">
    <source>
        <dbReference type="EMBL" id="MDB7084856.1"/>
    </source>
</evidence>
<keyword evidence="2" id="KW-0067">ATP-binding</keyword>
<dbReference type="GO" id="GO:0009898">
    <property type="term" value="C:cytoplasmic side of plasma membrane"/>
    <property type="evidence" value="ECO:0007669"/>
    <property type="project" value="TreeGrafter"/>
</dbReference>
<dbReference type="AlphaFoldDB" id="A0AB35IMK6"/>
<dbReference type="PANTHER" id="PTHR43384">
    <property type="entry name" value="SEPTUM SITE-DETERMINING PROTEIN MIND HOMOLOG, CHLOROPLASTIC-RELATED"/>
    <property type="match status" value="1"/>
</dbReference>
<keyword evidence="1" id="KW-0547">Nucleotide-binding</keyword>
<dbReference type="GO" id="GO:0016887">
    <property type="term" value="F:ATP hydrolysis activity"/>
    <property type="evidence" value="ECO:0007669"/>
    <property type="project" value="TreeGrafter"/>
</dbReference>
<dbReference type="InterPro" id="IPR050625">
    <property type="entry name" value="ParA/MinD_ATPase"/>
</dbReference>
<dbReference type="PANTHER" id="PTHR43384:SF6">
    <property type="entry name" value="SEPTUM SITE-DETERMINING PROTEIN MIND HOMOLOG, CHLOROPLASTIC"/>
    <property type="match status" value="1"/>
</dbReference>
<dbReference type="RefSeq" id="WP_195992130.1">
    <property type="nucleotide sequence ID" value="NZ_JADPBJ010000012.1"/>
</dbReference>
<dbReference type="Pfam" id="PF01656">
    <property type="entry name" value="CbiA"/>
    <property type="match status" value="1"/>
</dbReference>
<evidence type="ECO:0000256" key="1">
    <source>
        <dbReference type="ARBA" id="ARBA00022741"/>
    </source>
</evidence>
<evidence type="ECO:0000256" key="2">
    <source>
        <dbReference type="ARBA" id="ARBA00022840"/>
    </source>
</evidence>
<evidence type="ECO:0000313" key="5">
    <source>
        <dbReference type="Proteomes" id="UP001211987"/>
    </source>
</evidence>
<dbReference type="GO" id="GO:0005829">
    <property type="term" value="C:cytosol"/>
    <property type="evidence" value="ECO:0007669"/>
    <property type="project" value="TreeGrafter"/>
</dbReference>
<proteinExistence type="predicted"/>
<dbReference type="Gene3D" id="3.40.50.300">
    <property type="entry name" value="P-loop containing nucleotide triphosphate hydrolases"/>
    <property type="match status" value="1"/>
</dbReference>
<protein>
    <submittedName>
        <fullName evidence="4">MinD/ParA family protein</fullName>
    </submittedName>
</protein>
<organism evidence="4 5">
    <name type="scientific">Thomasclavelia ramosa</name>
    <dbReference type="NCBI Taxonomy" id="1547"/>
    <lineage>
        <taxon>Bacteria</taxon>
        <taxon>Bacillati</taxon>
        <taxon>Bacillota</taxon>
        <taxon>Erysipelotrichia</taxon>
        <taxon>Erysipelotrichales</taxon>
        <taxon>Coprobacillaceae</taxon>
        <taxon>Thomasclavelia</taxon>
    </lineage>
</organism>
<comment type="caution">
    <text evidence="4">The sequence shown here is derived from an EMBL/GenBank/DDBJ whole genome shotgun (WGS) entry which is preliminary data.</text>
</comment>
<dbReference type="SUPFAM" id="SSF52540">
    <property type="entry name" value="P-loop containing nucleoside triphosphate hydrolases"/>
    <property type="match status" value="1"/>
</dbReference>
<evidence type="ECO:0000259" key="3">
    <source>
        <dbReference type="Pfam" id="PF01656"/>
    </source>
</evidence>
<accession>A0AB35IMK6</accession>
<dbReference type="InterPro" id="IPR002586">
    <property type="entry name" value="CobQ/CobB/MinD/ParA_Nub-bd_dom"/>
</dbReference>
<dbReference type="InterPro" id="IPR027417">
    <property type="entry name" value="P-loop_NTPase"/>
</dbReference>
<dbReference type="EMBL" id="JAQLKE010000026">
    <property type="protein sequence ID" value="MDB7084856.1"/>
    <property type="molecule type" value="Genomic_DNA"/>
</dbReference>
<dbReference type="Proteomes" id="UP001211987">
    <property type="component" value="Unassembled WGS sequence"/>
</dbReference>
<dbReference type="GO" id="GO:0005524">
    <property type="term" value="F:ATP binding"/>
    <property type="evidence" value="ECO:0007669"/>
    <property type="project" value="UniProtKB-KW"/>
</dbReference>